<reference evidence="2" key="1">
    <citation type="submission" date="2016-06" db="EMBL/GenBank/DDBJ databases">
        <title>Parallel loss of symbiosis genes in relatives of nitrogen-fixing non-legume Parasponia.</title>
        <authorList>
            <person name="Van Velzen R."/>
            <person name="Holmer R."/>
            <person name="Bu F."/>
            <person name="Rutten L."/>
            <person name="Van Zeijl A."/>
            <person name="Liu W."/>
            <person name="Santuari L."/>
            <person name="Cao Q."/>
            <person name="Sharma T."/>
            <person name="Shen D."/>
            <person name="Roswanjaya Y."/>
            <person name="Wardhani T."/>
            <person name="Kalhor M.S."/>
            <person name="Jansen J."/>
            <person name="Van den Hoogen J."/>
            <person name="Gungor B."/>
            <person name="Hartog M."/>
            <person name="Hontelez J."/>
            <person name="Verver J."/>
            <person name="Yang W.-C."/>
            <person name="Schijlen E."/>
            <person name="Repin R."/>
            <person name="Schilthuizen M."/>
            <person name="Schranz E."/>
            <person name="Heidstra R."/>
            <person name="Miyata K."/>
            <person name="Fedorova E."/>
            <person name="Kohlen W."/>
            <person name="Bisseling T."/>
            <person name="Smit S."/>
            <person name="Geurts R."/>
        </authorList>
    </citation>
    <scope>NUCLEOTIDE SEQUENCE [LARGE SCALE GENOMIC DNA]</scope>
    <source>
        <strain evidence="2">cv. WU1-14</strain>
    </source>
</reference>
<organism evidence="1 2">
    <name type="scientific">Parasponia andersonii</name>
    <name type="common">Sponia andersonii</name>
    <dbReference type="NCBI Taxonomy" id="3476"/>
    <lineage>
        <taxon>Eukaryota</taxon>
        <taxon>Viridiplantae</taxon>
        <taxon>Streptophyta</taxon>
        <taxon>Embryophyta</taxon>
        <taxon>Tracheophyta</taxon>
        <taxon>Spermatophyta</taxon>
        <taxon>Magnoliopsida</taxon>
        <taxon>eudicotyledons</taxon>
        <taxon>Gunneridae</taxon>
        <taxon>Pentapetalae</taxon>
        <taxon>rosids</taxon>
        <taxon>fabids</taxon>
        <taxon>Rosales</taxon>
        <taxon>Cannabaceae</taxon>
        <taxon>Parasponia</taxon>
    </lineage>
</organism>
<evidence type="ECO:0000313" key="2">
    <source>
        <dbReference type="Proteomes" id="UP000237105"/>
    </source>
</evidence>
<protein>
    <submittedName>
        <fullName evidence="1">Uncharacterized protein</fullName>
    </submittedName>
</protein>
<name>A0A2P5AUH6_PARAD</name>
<proteinExistence type="predicted"/>
<evidence type="ECO:0000313" key="1">
    <source>
        <dbReference type="EMBL" id="PON40203.1"/>
    </source>
</evidence>
<dbReference type="AlphaFoldDB" id="A0A2P5AUH6"/>
<dbReference type="Proteomes" id="UP000237105">
    <property type="component" value="Unassembled WGS sequence"/>
</dbReference>
<dbReference type="EMBL" id="JXTB01000444">
    <property type="protein sequence ID" value="PON40203.1"/>
    <property type="molecule type" value="Genomic_DNA"/>
</dbReference>
<accession>A0A2P5AUH6</accession>
<comment type="caution">
    <text evidence="1">The sequence shown here is derived from an EMBL/GenBank/DDBJ whole genome shotgun (WGS) entry which is preliminary data.</text>
</comment>
<sequence length="84" mass="9731">MLEFIYHPLIQRFRFLFLDEIQRSRFTILAKLLSFDGTHKDSRGRPITFNVCGPLSPFKWASFLQLAILTAHNLRSRNSHGAAV</sequence>
<gene>
    <name evidence="1" type="ORF">PanWU01x14_298950</name>
</gene>
<keyword evidence="2" id="KW-1185">Reference proteome</keyword>
<dbReference type="OrthoDB" id="10574915at2759"/>